<accession>A0AAD5VLH5</accession>
<gene>
    <name evidence="1" type="ORF">NP233_g10702</name>
</gene>
<name>A0AAD5VLH5_9AGAR</name>
<dbReference type="EMBL" id="JANIEX010001134">
    <property type="protein sequence ID" value="KAJ3560643.1"/>
    <property type="molecule type" value="Genomic_DNA"/>
</dbReference>
<organism evidence="1 2">
    <name type="scientific">Leucocoprinus birnbaumii</name>
    <dbReference type="NCBI Taxonomy" id="56174"/>
    <lineage>
        <taxon>Eukaryota</taxon>
        <taxon>Fungi</taxon>
        <taxon>Dikarya</taxon>
        <taxon>Basidiomycota</taxon>
        <taxon>Agaricomycotina</taxon>
        <taxon>Agaricomycetes</taxon>
        <taxon>Agaricomycetidae</taxon>
        <taxon>Agaricales</taxon>
        <taxon>Agaricineae</taxon>
        <taxon>Agaricaceae</taxon>
        <taxon>Leucocoprinus</taxon>
    </lineage>
</organism>
<sequence length="144" mass="16920">MQIWENMEYEYVGLNDPNFQPYVLRSWVREKTDVDAEAATKSYTFKHMPLALDDVKDLKDSKTENVTDRKMTSKRQWGGMTIMERRKRHTETISLRQQLKMCHKRTEILVNKYQILANQHANATGEVLPSNDEELIDMLMAPEA</sequence>
<reference evidence="1" key="1">
    <citation type="submission" date="2022-07" db="EMBL/GenBank/DDBJ databases">
        <title>Genome Sequence of Leucocoprinus birnbaumii.</title>
        <authorList>
            <person name="Buettner E."/>
        </authorList>
    </citation>
    <scope>NUCLEOTIDE SEQUENCE</scope>
    <source>
        <strain evidence="1">VT141</strain>
    </source>
</reference>
<keyword evidence="2" id="KW-1185">Reference proteome</keyword>
<comment type="caution">
    <text evidence="1">The sequence shown here is derived from an EMBL/GenBank/DDBJ whole genome shotgun (WGS) entry which is preliminary data.</text>
</comment>
<dbReference type="Proteomes" id="UP001213000">
    <property type="component" value="Unassembled WGS sequence"/>
</dbReference>
<protein>
    <submittedName>
        <fullName evidence="1">Uncharacterized protein</fullName>
    </submittedName>
</protein>
<evidence type="ECO:0000313" key="2">
    <source>
        <dbReference type="Proteomes" id="UP001213000"/>
    </source>
</evidence>
<dbReference type="AlphaFoldDB" id="A0AAD5VLH5"/>
<proteinExistence type="predicted"/>
<evidence type="ECO:0000313" key="1">
    <source>
        <dbReference type="EMBL" id="KAJ3560643.1"/>
    </source>
</evidence>